<reference evidence="3 4" key="1">
    <citation type="submission" date="2019-03" db="EMBL/GenBank/DDBJ databases">
        <title>Sequencing the genomes of 1000 actinobacteria strains.</title>
        <authorList>
            <person name="Klenk H.-P."/>
        </authorList>
    </citation>
    <scope>NUCLEOTIDE SEQUENCE [LARGE SCALE GENOMIC DNA]</scope>
    <source>
        <strain evidence="3 4">DSM 18936</strain>
    </source>
</reference>
<proteinExistence type="inferred from homology"/>
<comment type="similarity">
    <text evidence="1">Belongs to the UPF0312 family.</text>
</comment>
<organism evidence="3 4">
    <name type="scientific">Ilumatobacter fluminis</name>
    <dbReference type="NCBI Taxonomy" id="467091"/>
    <lineage>
        <taxon>Bacteria</taxon>
        <taxon>Bacillati</taxon>
        <taxon>Actinomycetota</taxon>
        <taxon>Acidimicrobiia</taxon>
        <taxon>Acidimicrobiales</taxon>
        <taxon>Ilumatobacteraceae</taxon>
        <taxon>Ilumatobacter</taxon>
    </lineage>
</organism>
<feature type="domain" description="Lipid/polyisoprenoid-binding YceI-like" evidence="2">
    <location>
        <begin position="14"/>
        <end position="183"/>
    </location>
</feature>
<protein>
    <submittedName>
        <fullName evidence="3">Polyisoprenoid-binding protein YceI</fullName>
    </submittedName>
</protein>
<dbReference type="RefSeq" id="WP_133870476.1">
    <property type="nucleotide sequence ID" value="NZ_SOAU01000001.1"/>
</dbReference>
<dbReference type="Proteomes" id="UP000294558">
    <property type="component" value="Unassembled WGS sequence"/>
</dbReference>
<sequence>MSITTQPLPLQHGTWILDPLHCTVEFAARHMAISKVRGRFHEFDATVVVGETLEASSLTARVDMSSVDTDNPDRDAHLRNSDFFHVDRHPEMTFRSTSIVSTGDTTYGVIGDMTINGVTRRERLDVVFHGTETFPGDGSHHAGFEATATINRTDYGIDFNVPLAAGGFVISDRIGIELDIQLVAPQGGTDR</sequence>
<dbReference type="InterPro" id="IPR036761">
    <property type="entry name" value="TTHA0802/YceI-like_sf"/>
</dbReference>
<evidence type="ECO:0000313" key="3">
    <source>
        <dbReference type="EMBL" id="TDT18247.1"/>
    </source>
</evidence>
<evidence type="ECO:0000256" key="1">
    <source>
        <dbReference type="ARBA" id="ARBA00008812"/>
    </source>
</evidence>
<dbReference type="InterPro" id="IPR007372">
    <property type="entry name" value="Lipid/polyisoprenoid-bd_YceI"/>
</dbReference>
<dbReference type="Gene3D" id="2.40.128.110">
    <property type="entry name" value="Lipid/polyisoprenoid-binding, YceI-like"/>
    <property type="match status" value="1"/>
</dbReference>
<evidence type="ECO:0000259" key="2">
    <source>
        <dbReference type="SMART" id="SM00867"/>
    </source>
</evidence>
<dbReference type="SMART" id="SM00867">
    <property type="entry name" value="YceI"/>
    <property type="match status" value="1"/>
</dbReference>
<dbReference type="Pfam" id="PF04264">
    <property type="entry name" value="YceI"/>
    <property type="match status" value="1"/>
</dbReference>
<dbReference type="PANTHER" id="PTHR34406">
    <property type="entry name" value="PROTEIN YCEI"/>
    <property type="match status" value="1"/>
</dbReference>
<evidence type="ECO:0000313" key="4">
    <source>
        <dbReference type="Proteomes" id="UP000294558"/>
    </source>
</evidence>
<accession>A0A4R7I3M7</accession>
<gene>
    <name evidence="3" type="ORF">BDK89_3865</name>
</gene>
<comment type="caution">
    <text evidence="3">The sequence shown here is derived from an EMBL/GenBank/DDBJ whole genome shotgun (WGS) entry which is preliminary data.</text>
</comment>
<keyword evidence="4" id="KW-1185">Reference proteome</keyword>
<dbReference type="SUPFAM" id="SSF101874">
    <property type="entry name" value="YceI-like"/>
    <property type="match status" value="1"/>
</dbReference>
<dbReference type="PANTHER" id="PTHR34406:SF1">
    <property type="entry name" value="PROTEIN YCEI"/>
    <property type="match status" value="1"/>
</dbReference>
<name>A0A4R7I3M7_9ACTN</name>
<dbReference type="OrthoDB" id="9811006at2"/>
<dbReference type="AlphaFoldDB" id="A0A4R7I3M7"/>
<dbReference type="EMBL" id="SOAU01000001">
    <property type="protein sequence ID" value="TDT18247.1"/>
    <property type="molecule type" value="Genomic_DNA"/>
</dbReference>